<dbReference type="OrthoDB" id="72788at2759"/>
<proteinExistence type="predicted"/>
<dbReference type="EMBL" id="KL198016">
    <property type="protein sequence ID" value="KDQ21452.1"/>
    <property type="molecule type" value="Genomic_DNA"/>
</dbReference>
<organism evidence="1 2">
    <name type="scientific">Botryobasidium botryosum (strain FD-172 SS1)</name>
    <dbReference type="NCBI Taxonomy" id="930990"/>
    <lineage>
        <taxon>Eukaryota</taxon>
        <taxon>Fungi</taxon>
        <taxon>Dikarya</taxon>
        <taxon>Basidiomycota</taxon>
        <taxon>Agaricomycotina</taxon>
        <taxon>Agaricomycetes</taxon>
        <taxon>Cantharellales</taxon>
        <taxon>Botryobasidiaceae</taxon>
        <taxon>Botryobasidium</taxon>
    </lineage>
</organism>
<dbReference type="HOGENOM" id="CLU_2385848_0_0_1"/>
<accession>A0A067NBF6</accession>
<evidence type="ECO:0000313" key="2">
    <source>
        <dbReference type="Proteomes" id="UP000027195"/>
    </source>
</evidence>
<dbReference type="Proteomes" id="UP000027195">
    <property type="component" value="Unassembled WGS sequence"/>
</dbReference>
<sequence length="94" mass="10523">MHLPSNGKVLPHRSVPNAKEFYPLNVPDIGTPLPAVFTLQPAICGEVVKLNSALSSVQEKFPQNHTIPKLFQPLKIRDTTFKNRIWVVGTFVFT</sequence>
<gene>
    <name evidence="1" type="ORF">BOTBODRAFT_203681</name>
</gene>
<evidence type="ECO:0000313" key="1">
    <source>
        <dbReference type="EMBL" id="KDQ21452.1"/>
    </source>
</evidence>
<reference evidence="2" key="1">
    <citation type="journal article" date="2014" name="Proc. Natl. Acad. Sci. U.S.A.">
        <title>Extensive sampling of basidiomycete genomes demonstrates inadequacy of the white-rot/brown-rot paradigm for wood decay fungi.</title>
        <authorList>
            <person name="Riley R."/>
            <person name="Salamov A.A."/>
            <person name="Brown D.W."/>
            <person name="Nagy L.G."/>
            <person name="Floudas D."/>
            <person name="Held B.W."/>
            <person name="Levasseur A."/>
            <person name="Lombard V."/>
            <person name="Morin E."/>
            <person name="Otillar R."/>
            <person name="Lindquist E.A."/>
            <person name="Sun H."/>
            <person name="LaButti K.M."/>
            <person name="Schmutz J."/>
            <person name="Jabbour D."/>
            <person name="Luo H."/>
            <person name="Baker S.E."/>
            <person name="Pisabarro A.G."/>
            <person name="Walton J.D."/>
            <person name="Blanchette R.A."/>
            <person name="Henrissat B."/>
            <person name="Martin F."/>
            <person name="Cullen D."/>
            <person name="Hibbett D.S."/>
            <person name="Grigoriev I.V."/>
        </authorList>
    </citation>
    <scope>NUCLEOTIDE SEQUENCE [LARGE SCALE GENOMIC DNA]</scope>
    <source>
        <strain evidence="2">FD-172 SS1</strain>
    </source>
</reference>
<name>A0A067NBF6_BOTB1</name>
<protein>
    <submittedName>
        <fullName evidence="1">Uncharacterized protein</fullName>
    </submittedName>
</protein>
<dbReference type="InParanoid" id="A0A067NBF6"/>
<dbReference type="AlphaFoldDB" id="A0A067NBF6"/>
<keyword evidence="2" id="KW-1185">Reference proteome</keyword>